<evidence type="ECO:0000313" key="6">
    <source>
        <dbReference type="EMBL" id="KAJ0407716.1"/>
    </source>
</evidence>
<dbReference type="AlphaFoldDB" id="A0AAD5LS72"/>
<dbReference type="SUPFAM" id="SSF51556">
    <property type="entry name" value="Metallo-dependent hydrolases"/>
    <property type="match status" value="1"/>
</dbReference>
<dbReference type="InterPro" id="IPR050891">
    <property type="entry name" value="TatD-type_Hydrolase"/>
</dbReference>
<comment type="similarity">
    <text evidence="1">Belongs to the metallo-dependent hydrolases superfamily. TatD-type hydrolase family.</text>
</comment>
<dbReference type="InterPro" id="IPR032466">
    <property type="entry name" value="Metal_Hydrolase"/>
</dbReference>
<dbReference type="EMBL" id="JAKCXM010000018">
    <property type="protein sequence ID" value="KAJ0407716.1"/>
    <property type="molecule type" value="Genomic_DNA"/>
</dbReference>
<proteinExistence type="inferred from homology"/>
<dbReference type="PANTHER" id="PTHR10060">
    <property type="entry name" value="TATD FAMILY DEOXYRIBONUCLEASE"/>
    <property type="match status" value="1"/>
</dbReference>
<evidence type="ECO:0000256" key="4">
    <source>
        <dbReference type="ARBA" id="ARBA00022801"/>
    </source>
</evidence>
<dbReference type="Pfam" id="PF01026">
    <property type="entry name" value="TatD_DNase"/>
    <property type="match status" value="1"/>
</dbReference>
<evidence type="ECO:0000256" key="1">
    <source>
        <dbReference type="ARBA" id="ARBA00009275"/>
    </source>
</evidence>
<dbReference type="InterPro" id="IPR006887">
    <property type="entry name" value="P4R3-like_central_dom"/>
</dbReference>
<organism evidence="6 7">
    <name type="scientific">Pythium insidiosum</name>
    <name type="common">Pythiosis disease agent</name>
    <dbReference type="NCBI Taxonomy" id="114742"/>
    <lineage>
        <taxon>Eukaryota</taxon>
        <taxon>Sar</taxon>
        <taxon>Stramenopiles</taxon>
        <taxon>Oomycota</taxon>
        <taxon>Peronosporomycetes</taxon>
        <taxon>Pythiales</taxon>
        <taxon>Pythiaceae</taxon>
        <taxon>Pythium</taxon>
    </lineage>
</organism>
<sequence>MEMHDAFFHDVPAERELPPCDVERLDDILLMVKTTHPTLRAKVLRDLADNDGAYILQLLDLFDLAELDNDKAVLHRIFDIFYALFELCDRRVIELLLNDSNFLTVIGVLGYNPGLIREMDFRPELEDATGYKEVIPIRDANVLARVHMNYRIHVIKDNVLSRSLPDCSVIMLDHVVNENNYHILSYISDVPDYCQSLKDLVRNDDTRLNGLGLLKEVIQLVRVTRPLDKLPQPRRDAYGAPPVFGQLINNLFGDGALFESFSVILGSTESKMQAVELALDILNVLMQAVELALDILNVLVFYQGPERLRTYLASEGKCIAPPTSDKDRIQWKPGASLFTAFIFAFERYEPTRVQMFTLLKEIFKVSLPQDDKFLNVLYPNYIHWLLQPLKYISVDDEAVLFALQDSIMELLTFCTEAHGYRIKYLFGRQPIASYVERMLRSRNKLFVIRRMTVTRAMPKMIDIGANLTDPVFVGNYRGKQKHKDDLDIVLRRAKAAGVDKIIVTAYFNALEAACKEGMEDGTVECGLDYDRLEFCPKETQLKYFEKQFELAERTKLPMFLHNRNTDGDFYAVISKNRHRFTNGVVHSFTGSTEEAMKLVELGLFIGEFRPN</sequence>
<dbReference type="InterPro" id="IPR001130">
    <property type="entry name" value="TatD-like"/>
</dbReference>
<reference evidence="6" key="1">
    <citation type="submission" date="2021-12" db="EMBL/GenBank/DDBJ databases">
        <title>Prjna785345.</title>
        <authorList>
            <person name="Rujirawat T."/>
            <person name="Krajaejun T."/>
        </authorList>
    </citation>
    <scope>NUCLEOTIDE SEQUENCE</scope>
    <source>
        <strain evidence="6">Pi057C3</strain>
    </source>
</reference>
<evidence type="ECO:0000313" key="7">
    <source>
        <dbReference type="Proteomes" id="UP001209570"/>
    </source>
</evidence>
<dbReference type="PANTHER" id="PTHR10060:SF15">
    <property type="entry name" value="DEOXYRIBONUCLEASE TATDN1"/>
    <property type="match status" value="1"/>
</dbReference>
<gene>
    <name evidence="6" type="ORF">P43SY_009053</name>
</gene>
<evidence type="ECO:0000256" key="2">
    <source>
        <dbReference type="ARBA" id="ARBA00022722"/>
    </source>
</evidence>
<dbReference type="Pfam" id="PF04802">
    <property type="entry name" value="PP4R3"/>
    <property type="match status" value="1"/>
</dbReference>
<evidence type="ECO:0000259" key="5">
    <source>
        <dbReference type="Pfam" id="PF04802"/>
    </source>
</evidence>
<comment type="caution">
    <text evidence="6">The sequence shown here is derived from an EMBL/GenBank/DDBJ whole genome shotgun (WGS) entry which is preliminary data.</text>
</comment>
<evidence type="ECO:0000256" key="3">
    <source>
        <dbReference type="ARBA" id="ARBA00022723"/>
    </source>
</evidence>
<keyword evidence="4" id="KW-0378">Hydrolase</keyword>
<feature type="domain" description="Serine/threonine-protein phosphatase 4 regulatory subunit 3-like central" evidence="5">
    <location>
        <begin position="31"/>
        <end position="456"/>
    </location>
</feature>
<dbReference type="Gene3D" id="3.20.20.140">
    <property type="entry name" value="Metal-dependent hydrolases"/>
    <property type="match status" value="2"/>
</dbReference>
<keyword evidence="3" id="KW-0479">Metal-binding</keyword>
<dbReference type="GO" id="GO:0046872">
    <property type="term" value="F:metal ion binding"/>
    <property type="evidence" value="ECO:0007669"/>
    <property type="project" value="UniProtKB-KW"/>
</dbReference>
<dbReference type="GO" id="GO:0008296">
    <property type="term" value="F:3'-5'-DNA exonuclease activity"/>
    <property type="evidence" value="ECO:0007669"/>
    <property type="project" value="TreeGrafter"/>
</dbReference>
<dbReference type="Proteomes" id="UP001209570">
    <property type="component" value="Unassembled WGS sequence"/>
</dbReference>
<protein>
    <recommendedName>
        <fullName evidence="5">Serine/threonine-protein phosphatase 4 regulatory subunit 3-like central domain-containing protein</fullName>
    </recommendedName>
</protein>
<dbReference type="GO" id="GO:0005829">
    <property type="term" value="C:cytosol"/>
    <property type="evidence" value="ECO:0007669"/>
    <property type="project" value="TreeGrafter"/>
</dbReference>
<name>A0AAD5LS72_PYTIN</name>
<accession>A0AAD5LS72</accession>
<keyword evidence="7" id="KW-1185">Reference proteome</keyword>
<keyword evidence="2" id="KW-0540">Nuclease</keyword>